<proteinExistence type="predicted"/>
<reference evidence="1 2" key="1">
    <citation type="journal article" date="2021" name="Elife">
        <title>Chloroplast acquisition without the gene transfer in kleptoplastic sea slugs, Plakobranchus ocellatus.</title>
        <authorList>
            <person name="Maeda T."/>
            <person name="Takahashi S."/>
            <person name="Yoshida T."/>
            <person name="Shimamura S."/>
            <person name="Takaki Y."/>
            <person name="Nagai Y."/>
            <person name="Toyoda A."/>
            <person name="Suzuki Y."/>
            <person name="Arimoto A."/>
            <person name="Ishii H."/>
            <person name="Satoh N."/>
            <person name="Nishiyama T."/>
            <person name="Hasebe M."/>
            <person name="Maruyama T."/>
            <person name="Minagawa J."/>
            <person name="Obokata J."/>
            <person name="Shigenobu S."/>
        </authorList>
    </citation>
    <scope>NUCLEOTIDE SEQUENCE [LARGE SCALE GENOMIC DNA]</scope>
</reference>
<sequence>MLSKPLGVLRRSYCPPYRKSSRFFSLLTGGVGGTMASDSALRSDLQGPFCRGFEPRHRRPKSLRSPCCGLTIYEISLLTRNKVKFNDQLVTRFLRT</sequence>
<evidence type="ECO:0000313" key="1">
    <source>
        <dbReference type="EMBL" id="GFN81400.1"/>
    </source>
</evidence>
<keyword evidence="2" id="KW-1185">Reference proteome</keyword>
<dbReference type="Proteomes" id="UP000735302">
    <property type="component" value="Unassembled WGS sequence"/>
</dbReference>
<dbReference type="EMBL" id="BLXT01000924">
    <property type="protein sequence ID" value="GFN81400.1"/>
    <property type="molecule type" value="Genomic_DNA"/>
</dbReference>
<dbReference type="AlphaFoldDB" id="A0AAV3YGB2"/>
<gene>
    <name evidence="1" type="ORF">PoB_000790600</name>
</gene>
<name>A0AAV3YGB2_9GAST</name>
<protein>
    <submittedName>
        <fullName evidence="1">Uncharacterized protein</fullName>
    </submittedName>
</protein>
<comment type="caution">
    <text evidence="1">The sequence shown here is derived from an EMBL/GenBank/DDBJ whole genome shotgun (WGS) entry which is preliminary data.</text>
</comment>
<evidence type="ECO:0000313" key="2">
    <source>
        <dbReference type="Proteomes" id="UP000735302"/>
    </source>
</evidence>
<accession>A0AAV3YGB2</accession>
<organism evidence="1 2">
    <name type="scientific">Plakobranchus ocellatus</name>
    <dbReference type="NCBI Taxonomy" id="259542"/>
    <lineage>
        <taxon>Eukaryota</taxon>
        <taxon>Metazoa</taxon>
        <taxon>Spiralia</taxon>
        <taxon>Lophotrochozoa</taxon>
        <taxon>Mollusca</taxon>
        <taxon>Gastropoda</taxon>
        <taxon>Heterobranchia</taxon>
        <taxon>Euthyneura</taxon>
        <taxon>Panpulmonata</taxon>
        <taxon>Sacoglossa</taxon>
        <taxon>Placobranchoidea</taxon>
        <taxon>Plakobranchidae</taxon>
        <taxon>Plakobranchus</taxon>
    </lineage>
</organism>